<proteinExistence type="predicted"/>
<dbReference type="PROSITE" id="PS51257">
    <property type="entry name" value="PROKAR_LIPOPROTEIN"/>
    <property type="match status" value="1"/>
</dbReference>
<dbReference type="RefSeq" id="WP_377604759.1">
    <property type="nucleotide sequence ID" value="NZ_JBHUME010000010.1"/>
</dbReference>
<dbReference type="Proteomes" id="UP001597541">
    <property type="component" value="Unassembled WGS sequence"/>
</dbReference>
<organism evidence="1 2">
    <name type="scientific">Paenibacillus gansuensis</name>
    <dbReference type="NCBI Taxonomy" id="306542"/>
    <lineage>
        <taxon>Bacteria</taxon>
        <taxon>Bacillati</taxon>
        <taxon>Bacillota</taxon>
        <taxon>Bacilli</taxon>
        <taxon>Bacillales</taxon>
        <taxon>Paenibacillaceae</taxon>
        <taxon>Paenibacillus</taxon>
    </lineage>
</organism>
<gene>
    <name evidence="1" type="ORF">ACFSUF_17380</name>
</gene>
<sequence>MNRRGILYLLLIIVFISGCGDSGSSLSKSSADWAYSFVIWNDDIYEILKDQVDPEDIGDEIGEIKKYSDSEGMYSNGFSNMYPEGTKLYKIDGVETSEYIAIKLGEKQFIKAKDNGKYGAKS</sequence>
<evidence type="ECO:0000313" key="2">
    <source>
        <dbReference type="Proteomes" id="UP001597541"/>
    </source>
</evidence>
<name>A0ABW5PG26_9BACL</name>
<protein>
    <submittedName>
        <fullName evidence="1">Uncharacterized protein</fullName>
    </submittedName>
</protein>
<reference evidence="2" key="1">
    <citation type="journal article" date="2019" name="Int. J. Syst. Evol. Microbiol.">
        <title>The Global Catalogue of Microorganisms (GCM) 10K type strain sequencing project: providing services to taxonomists for standard genome sequencing and annotation.</title>
        <authorList>
            <consortium name="The Broad Institute Genomics Platform"/>
            <consortium name="The Broad Institute Genome Sequencing Center for Infectious Disease"/>
            <person name="Wu L."/>
            <person name="Ma J."/>
        </authorList>
    </citation>
    <scope>NUCLEOTIDE SEQUENCE [LARGE SCALE GENOMIC DNA]</scope>
    <source>
        <strain evidence="2">KCTC 3950</strain>
    </source>
</reference>
<accession>A0ABW5PG26</accession>
<comment type="caution">
    <text evidence="1">The sequence shown here is derived from an EMBL/GenBank/DDBJ whole genome shotgun (WGS) entry which is preliminary data.</text>
</comment>
<keyword evidence="2" id="KW-1185">Reference proteome</keyword>
<evidence type="ECO:0000313" key="1">
    <source>
        <dbReference type="EMBL" id="MFD2614183.1"/>
    </source>
</evidence>
<dbReference type="EMBL" id="JBHUME010000010">
    <property type="protein sequence ID" value="MFD2614183.1"/>
    <property type="molecule type" value="Genomic_DNA"/>
</dbReference>